<proteinExistence type="predicted"/>
<protein>
    <submittedName>
        <fullName evidence="1">Uncharacterized protein</fullName>
    </submittedName>
</protein>
<keyword evidence="2" id="KW-1185">Reference proteome</keyword>
<accession>A0ABZ0YJI0</accession>
<evidence type="ECO:0000313" key="1">
    <source>
        <dbReference type="EMBL" id="WQH11829.1"/>
    </source>
</evidence>
<organism evidence="1 2">
    <name type="scientific">Vreelandella neptunia</name>
    <dbReference type="NCBI Taxonomy" id="115551"/>
    <lineage>
        <taxon>Bacteria</taxon>
        <taxon>Pseudomonadati</taxon>
        <taxon>Pseudomonadota</taxon>
        <taxon>Gammaproteobacteria</taxon>
        <taxon>Oceanospirillales</taxon>
        <taxon>Halomonadaceae</taxon>
        <taxon>Vreelandella</taxon>
    </lineage>
</organism>
<dbReference type="EMBL" id="CP140255">
    <property type="protein sequence ID" value="WQH11829.1"/>
    <property type="molecule type" value="Genomic_DNA"/>
</dbReference>
<evidence type="ECO:0000313" key="2">
    <source>
        <dbReference type="Proteomes" id="UP001324794"/>
    </source>
</evidence>
<sequence>MKNQEIENIKLLRRALEIADEVNSKLDYCHQQHLKTVEQTQKAA</sequence>
<name>A0ABZ0YJI0_9GAMM</name>
<dbReference type="Proteomes" id="UP001324794">
    <property type="component" value="Chromosome"/>
</dbReference>
<gene>
    <name evidence="1" type="ORF">SR894_16955</name>
</gene>
<reference evidence="1 2" key="1">
    <citation type="submission" date="2023-11" db="EMBL/GenBank/DDBJ databases">
        <title>MicrobeMod: A computational toolkit for identifying prokaryotic methylation and restriction-modification with nanopore sequencing.</title>
        <authorList>
            <person name="Crits-Christoph A."/>
            <person name="Kang S.C."/>
            <person name="Lee H."/>
            <person name="Ostrov N."/>
        </authorList>
    </citation>
    <scope>NUCLEOTIDE SEQUENCE [LARGE SCALE GENOMIC DNA]</scope>
    <source>
        <strain evidence="1 2">ATCC BAA-805</strain>
    </source>
</reference>
<dbReference type="RefSeq" id="WP_275951328.1">
    <property type="nucleotide sequence ID" value="NZ_CP140255.1"/>
</dbReference>